<organism evidence="1 2">
    <name type="scientific">Brassica cretica</name>
    <name type="common">Mustard</name>
    <dbReference type="NCBI Taxonomy" id="69181"/>
    <lineage>
        <taxon>Eukaryota</taxon>
        <taxon>Viridiplantae</taxon>
        <taxon>Streptophyta</taxon>
        <taxon>Embryophyta</taxon>
        <taxon>Tracheophyta</taxon>
        <taxon>Spermatophyta</taxon>
        <taxon>Magnoliopsida</taxon>
        <taxon>eudicotyledons</taxon>
        <taxon>Gunneridae</taxon>
        <taxon>Pentapetalae</taxon>
        <taxon>rosids</taxon>
        <taxon>malvids</taxon>
        <taxon>Brassicales</taxon>
        <taxon>Brassicaceae</taxon>
        <taxon>Brassiceae</taxon>
        <taxon>Brassica</taxon>
    </lineage>
</organism>
<comment type="caution">
    <text evidence="1">The sequence shown here is derived from an EMBL/GenBank/DDBJ whole genome shotgun (WGS) entry which is preliminary data.</text>
</comment>
<proteinExistence type="predicted"/>
<protein>
    <submittedName>
        <fullName evidence="1">Uncharacterized protein</fullName>
    </submittedName>
</protein>
<evidence type="ECO:0000313" key="2">
    <source>
        <dbReference type="Proteomes" id="UP000712281"/>
    </source>
</evidence>
<evidence type="ECO:0000313" key="1">
    <source>
        <dbReference type="EMBL" id="KAF2535354.1"/>
    </source>
</evidence>
<gene>
    <name evidence="1" type="ORF">F2Q68_00019117</name>
</gene>
<dbReference type="EMBL" id="QGKW02002228">
    <property type="protein sequence ID" value="KAF2535354.1"/>
    <property type="molecule type" value="Genomic_DNA"/>
</dbReference>
<reference evidence="1" key="1">
    <citation type="submission" date="2019-12" db="EMBL/GenBank/DDBJ databases">
        <title>Genome sequencing and annotation of Brassica cretica.</title>
        <authorList>
            <person name="Studholme D.J."/>
            <person name="Sarris P.F."/>
        </authorList>
    </citation>
    <scope>NUCLEOTIDE SEQUENCE</scope>
    <source>
        <strain evidence="1">PFS-001/15</strain>
        <tissue evidence="1">Leaf</tissue>
    </source>
</reference>
<sequence>MLCALGLLEPPLSSCSIGTPGCGGERFWSTGGFCIDYLVSTWARPELQVSSCVGSVSARAFIHQQSSVYLRFTLSAGCCEDPFVESLVSCPRRHLCAGIMAFGMTRLESDSLLVLRSCSWRVPSHSSWSLGVFVDLGGYHGLSATSQH</sequence>
<dbReference type="Proteomes" id="UP000712281">
    <property type="component" value="Unassembled WGS sequence"/>
</dbReference>
<name>A0A8S9FQH2_BRACR</name>
<accession>A0A8S9FQH2</accession>
<dbReference type="AlphaFoldDB" id="A0A8S9FQH2"/>